<gene>
    <name evidence="3" type="ORF">PG996_011270</name>
</gene>
<dbReference type="Gene3D" id="3.40.50.300">
    <property type="entry name" value="P-loop containing nucleotide triphosphate hydrolases"/>
    <property type="match status" value="1"/>
</dbReference>
<dbReference type="Proteomes" id="UP001446871">
    <property type="component" value="Unassembled WGS sequence"/>
</dbReference>
<dbReference type="GO" id="GO:0016787">
    <property type="term" value="F:hydrolase activity"/>
    <property type="evidence" value="ECO:0007669"/>
    <property type="project" value="UniProtKB-KW"/>
</dbReference>
<dbReference type="PANTHER" id="PTHR23070">
    <property type="entry name" value="BCS1 AAA-TYPE ATPASE"/>
    <property type="match status" value="1"/>
</dbReference>
<evidence type="ECO:0000313" key="4">
    <source>
        <dbReference type="Proteomes" id="UP001446871"/>
    </source>
</evidence>
<dbReference type="InterPro" id="IPR050747">
    <property type="entry name" value="Mitochondrial_chaperone_BCS1"/>
</dbReference>
<dbReference type="Pfam" id="PF00004">
    <property type="entry name" value="AAA"/>
    <property type="match status" value="1"/>
</dbReference>
<evidence type="ECO:0000313" key="3">
    <source>
        <dbReference type="EMBL" id="KAK8057333.1"/>
    </source>
</evidence>
<keyword evidence="3" id="KW-0378">Hydrolase</keyword>
<dbReference type="InterPro" id="IPR003959">
    <property type="entry name" value="ATPase_AAA_core"/>
</dbReference>
<name>A0ABR1UHD1_9PEZI</name>
<evidence type="ECO:0000256" key="1">
    <source>
        <dbReference type="ARBA" id="ARBA00004325"/>
    </source>
</evidence>
<accession>A0ABR1UHD1</accession>
<dbReference type="SUPFAM" id="SSF52540">
    <property type="entry name" value="P-loop containing nucleoside triphosphate hydrolases"/>
    <property type="match status" value="1"/>
</dbReference>
<comment type="subcellular location">
    <subcellularLocation>
        <location evidence="1">Mitochondrion membrane</location>
    </subcellularLocation>
</comment>
<proteinExistence type="predicted"/>
<protein>
    <submittedName>
        <fullName evidence="3">P-loop containing nucleoside triphosphate hydrolase protein</fullName>
    </submittedName>
</protein>
<organism evidence="3 4">
    <name type="scientific">Apiospora saccharicola</name>
    <dbReference type="NCBI Taxonomy" id="335842"/>
    <lineage>
        <taxon>Eukaryota</taxon>
        <taxon>Fungi</taxon>
        <taxon>Dikarya</taxon>
        <taxon>Ascomycota</taxon>
        <taxon>Pezizomycotina</taxon>
        <taxon>Sordariomycetes</taxon>
        <taxon>Xylariomycetidae</taxon>
        <taxon>Amphisphaeriales</taxon>
        <taxon>Apiosporaceae</taxon>
        <taxon>Apiospora</taxon>
    </lineage>
</organism>
<dbReference type="InterPro" id="IPR014851">
    <property type="entry name" value="BCS1_N"/>
</dbReference>
<dbReference type="SMART" id="SM01024">
    <property type="entry name" value="BCS1_N"/>
    <property type="match status" value="1"/>
</dbReference>
<dbReference type="InterPro" id="IPR027417">
    <property type="entry name" value="P-loop_NTPase"/>
</dbReference>
<keyword evidence="4" id="KW-1185">Reference proteome</keyword>
<dbReference type="Pfam" id="PF08740">
    <property type="entry name" value="BCS1_N"/>
    <property type="match status" value="1"/>
</dbReference>
<dbReference type="EMBL" id="JAQQWM010000007">
    <property type="protein sequence ID" value="KAK8057333.1"/>
    <property type="molecule type" value="Genomic_DNA"/>
</dbReference>
<evidence type="ECO:0000259" key="2">
    <source>
        <dbReference type="SMART" id="SM01024"/>
    </source>
</evidence>
<feature type="domain" description="BCS1 N-terminal" evidence="2">
    <location>
        <begin position="69"/>
        <end position="264"/>
    </location>
</feature>
<sequence>MATVIEYRLSAKALAASALAVYILSLLRSTKTLGPRQAQLLLGIQQVMLKVPGLYNLATNHEFALAAPFWVGSAVKIIQTLISRYHWLKDFVLRSMTVSVNVPVQDTLYHNIRSWIAEKELPKHNYYNFTAAGGDVVIYDPRTGQTKRTPPKKGSKVSLNPVYQDIQIWEGWRPFWIYRDMGRPRRRHREPPGPLRVVTLGYSTDPILKLFESCQRLAEERLPNQTGDVPFTRVYSTRLSDRVEALAGYWGNGERKAMRRLNSVYIDDNVKSQLLTKIRRYLDPHRSQLYSACSTSLSLALAGEFQLPLFILDVPNLQSDAELKAHFKTLPKDCFVLLEDIDCVGSANRAVVKEAAEVATPGQPLTRGGGGGAGVGGAGLTLSGLLNVIDGPDSTDGRILIMSSNHPEQLDPALIRPGRVDQKIYLGYISQKCAQTMFFEIYVRFRHAIRETHQMQKEQKGADDDGCPPPPIVDMTDEELHDHAVAFGARIPPGTFTPAALQVHIFDHEESPCAAVEDLDQLVKELVGAEQREWN</sequence>
<reference evidence="3 4" key="1">
    <citation type="submission" date="2023-01" db="EMBL/GenBank/DDBJ databases">
        <title>Analysis of 21 Apiospora genomes using comparative genomics revels a genus with tremendous synthesis potential of carbohydrate active enzymes and secondary metabolites.</title>
        <authorList>
            <person name="Sorensen T."/>
        </authorList>
    </citation>
    <scope>NUCLEOTIDE SEQUENCE [LARGE SCALE GENOMIC DNA]</scope>
    <source>
        <strain evidence="3 4">CBS 83171</strain>
    </source>
</reference>
<comment type="caution">
    <text evidence="3">The sequence shown here is derived from an EMBL/GenBank/DDBJ whole genome shotgun (WGS) entry which is preliminary data.</text>
</comment>